<feature type="transmembrane region" description="Helical" evidence="1">
    <location>
        <begin position="384"/>
        <end position="403"/>
    </location>
</feature>
<dbReference type="EMBL" id="LT629751">
    <property type="protein sequence ID" value="SDS20647.1"/>
    <property type="molecule type" value="Genomic_DNA"/>
</dbReference>
<dbReference type="AlphaFoldDB" id="A0A1H1QBI0"/>
<protein>
    <submittedName>
        <fullName evidence="2">Uncharacterized membrane-anchored protein</fullName>
    </submittedName>
</protein>
<name>A0A1H1QBI0_9PSED</name>
<reference evidence="3" key="1">
    <citation type="submission" date="2016-10" db="EMBL/GenBank/DDBJ databases">
        <authorList>
            <person name="Varghese N."/>
            <person name="Submissions S."/>
        </authorList>
    </citation>
    <scope>NUCLEOTIDE SEQUENCE [LARGE SCALE GENOMIC DNA]</scope>
    <source>
        <strain evidence="3">KCTC 32247</strain>
    </source>
</reference>
<proteinExistence type="predicted"/>
<dbReference type="OrthoDB" id="9767470at2"/>
<keyword evidence="1" id="KW-0812">Transmembrane</keyword>
<gene>
    <name evidence="2" type="ORF">SAMN05216221_1292</name>
</gene>
<keyword evidence="3" id="KW-1185">Reference proteome</keyword>
<organism evidence="2 3">
    <name type="scientific">Pseudomonas oryzae</name>
    <dbReference type="NCBI Taxonomy" id="1392877"/>
    <lineage>
        <taxon>Bacteria</taxon>
        <taxon>Pseudomonadati</taxon>
        <taxon>Pseudomonadota</taxon>
        <taxon>Gammaproteobacteria</taxon>
        <taxon>Pseudomonadales</taxon>
        <taxon>Pseudomonadaceae</taxon>
        <taxon>Pseudomonas</taxon>
    </lineage>
</organism>
<dbReference type="Pfam" id="PF11902">
    <property type="entry name" value="DUF3422"/>
    <property type="match status" value="1"/>
</dbReference>
<evidence type="ECO:0000313" key="2">
    <source>
        <dbReference type="EMBL" id="SDS20647.1"/>
    </source>
</evidence>
<evidence type="ECO:0000256" key="1">
    <source>
        <dbReference type="SAM" id="Phobius"/>
    </source>
</evidence>
<dbReference type="Proteomes" id="UP000243359">
    <property type="component" value="Chromosome I"/>
</dbReference>
<feature type="transmembrane region" description="Helical" evidence="1">
    <location>
        <begin position="352"/>
        <end position="372"/>
    </location>
</feature>
<dbReference type="RefSeq" id="WP_090348181.1">
    <property type="nucleotide sequence ID" value="NZ_LT629751.1"/>
</dbReference>
<evidence type="ECO:0000313" key="3">
    <source>
        <dbReference type="Proteomes" id="UP000243359"/>
    </source>
</evidence>
<keyword evidence="1" id="KW-1133">Transmembrane helix</keyword>
<sequence>MHPLRQALHNELHSRPSIYFREPAHVYHYAFADTEHVCDALVQRLNLAADTMLATNDSQALMRLGDSTLKWERHTEFFTLTLMVPRQAGDANWPPPPPALETLIADYRHLLINADQVLVVAHEHWAGDTAHYGFKDPAGSDIGGGDAVVWSDFRLAEDGINRLLLVNRCLNAYRLGRMIRRLFEIETYRMMASLALPVAQKVSLELREYERELTRLSDLNAEGSSSAKDLSADISALSAHIVRMTARTRQRFSATEAYAKIVSERINELRESRTGDCQRLGVFIERRFRPTVRYCAATDQRLERLGRSVANLGDLLQARVQVEMEEQNAEILSSLSARADTQIKIQKAVEGLSIIAISYYLLSLFKLLYAGLYSLGVEIPAKTAIIGLAPLALLILGGILLNIRRAKRH</sequence>
<dbReference type="InterPro" id="IPR021830">
    <property type="entry name" value="DUF3422"/>
</dbReference>
<accession>A0A1H1QBI0</accession>
<dbReference type="STRING" id="1392877.SAMN05216221_1292"/>
<keyword evidence="1" id="KW-0472">Membrane</keyword>